<evidence type="ECO:0000313" key="1">
    <source>
        <dbReference type="EMBL" id="NNH69180.1"/>
    </source>
</evidence>
<gene>
    <name evidence="1" type="ORF">HLB23_04730</name>
</gene>
<proteinExistence type="predicted"/>
<dbReference type="RefSeq" id="WP_157553238.1">
    <property type="nucleotide sequence ID" value="NZ_JABELX010000001.1"/>
</dbReference>
<comment type="caution">
    <text evidence="1">The sequence shown here is derived from an EMBL/GenBank/DDBJ whole genome shotgun (WGS) entry which is preliminary data.</text>
</comment>
<dbReference type="Proteomes" id="UP000586827">
    <property type="component" value="Unassembled WGS sequence"/>
</dbReference>
<sequence>MAQVNQWAKHFQGVWEERAANRGLPAWFRVTALAYGLHGANGHACFEPGDISITLGKPSSQGGWEPMHKAQVHNAIKTAIKFQLLADDSGSTCLVVPGHAIQKDYGTRKPCPVHEAKHIKRRQVSKCN</sequence>
<evidence type="ECO:0000313" key="2">
    <source>
        <dbReference type="Proteomes" id="UP000586827"/>
    </source>
</evidence>
<organism evidence="1 2">
    <name type="scientific">Nocardia uniformis</name>
    <dbReference type="NCBI Taxonomy" id="53432"/>
    <lineage>
        <taxon>Bacteria</taxon>
        <taxon>Bacillati</taxon>
        <taxon>Actinomycetota</taxon>
        <taxon>Actinomycetes</taxon>
        <taxon>Mycobacteriales</taxon>
        <taxon>Nocardiaceae</taxon>
        <taxon>Nocardia</taxon>
    </lineage>
</organism>
<dbReference type="AlphaFoldDB" id="A0A849BY32"/>
<keyword evidence="2" id="KW-1185">Reference proteome</keyword>
<dbReference type="EMBL" id="JABELX010000001">
    <property type="protein sequence ID" value="NNH69180.1"/>
    <property type="molecule type" value="Genomic_DNA"/>
</dbReference>
<name>A0A849BY32_9NOCA</name>
<protein>
    <submittedName>
        <fullName evidence="1">Uncharacterized protein</fullName>
    </submittedName>
</protein>
<accession>A0A849BY32</accession>
<reference evidence="1 2" key="1">
    <citation type="submission" date="2020-05" db="EMBL/GenBank/DDBJ databases">
        <title>MicrobeNet Type strains.</title>
        <authorList>
            <person name="Nicholson A.C."/>
        </authorList>
    </citation>
    <scope>NUCLEOTIDE SEQUENCE [LARGE SCALE GENOMIC DNA]</scope>
    <source>
        <strain evidence="1 2">JCM 3224</strain>
    </source>
</reference>